<protein>
    <submittedName>
        <fullName evidence="1">Carbonic anhydrase or acetyltransferase, isoleucine patch superfamily</fullName>
    </submittedName>
</protein>
<dbReference type="CDD" id="cd04645">
    <property type="entry name" value="LbH_gamma_CA_like"/>
    <property type="match status" value="1"/>
</dbReference>
<organism evidence="1 2">
    <name type="scientific">Desulfosporosinus lacus DSM 15449</name>
    <dbReference type="NCBI Taxonomy" id="1121420"/>
    <lineage>
        <taxon>Bacteria</taxon>
        <taxon>Bacillati</taxon>
        <taxon>Bacillota</taxon>
        <taxon>Clostridia</taxon>
        <taxon>Eubacteriales</taxon>
        <taxon>Desulfitobacteriaceae</taxon>
        <taxon>Desulfosporosinus</taxon>
    </lineage>
</organism>
<dbReference type="InterPro" id="IPR001451">
    <property type="entry name" value="Hexapep"/>
</dbReference>
<dbReference type="PANTHER" id="PTHR13061">
    <property type="entry name" value="DYNACTIN SUBUNIT P25"/>
    <property type="match status" value="1"/>
</dbReference>
<dbReference type="Proteomes" id="UP000183954">
    <property type="component" value="Unassembled WGS sequence"/>
</dbReference>
<sequence>MIYAFDGHTPKIGTGTYVSETAIVIGNVKIGDNCYIGHGAILRGDYGRIEIGSETAVEEGVIIHIRPEGLSKIGNRVTFGHGAIIHSDDIADWAVIGMGAIVSLGAKVGAKSIVAEGSVVKQNQVIPENVVVAGNPAKVVRELEDKDIKMWTWGKQVYVDLAAKYLKIGMQRIPD</sequence>
<dbReference type="RefSeq" id="WP_073030917.1">
    <property type="nucleotide sequence ID" value="NZ_FQXJ01000013.1"/>
</dbReference>
<dbReference type="InterPro" id="IPR011004">
    <property type="entry name" value="Trimer_LpxA-like_sf"/>
</dbReference>
<evidence type="ECO:0000313" key="1">
    <source>
        <dbReference type="EMBL" id="SHI25363.1"/>
    </source>
</evidence>
<reference evidence="2" key="1">
    <citation type="submission" date="2016-11" db="EMBL/GenBank/DDBJ databases">
        <authorList>
            <person name="Varghese N."/>
            <person name="Submissions S."/>
        </authorList>
    </citation>
    <scope>NUCLEOTIDE SEQUENCE [LARGE SCALE GENOMIC DNA]</scope>
    <source>
        <strain evidence="2">DSM 15449</strain>
    </source>
</reference>
<dbReference type="Pfam" id="PF00132">
    <property type="entry name" value="Hexapep"/>
    <property type="match status" value="1"/>
</dbReference>
<gene>
    <name evidence="1" type="ORF">SAMN02746098_03411</name>
</gene>
<evidence type="ECO:0000313" key="2">
    <source>
        <dbReference type="Proteomes" id="UP000183954"/>
    </source>
</evidence>
<proteinExistence type="predicted"/>
<dbReference type="AlphaFoldDB" id="A0A1M5ZN73"/>
<keyword evidence="1" id="KW-0808">Transferase</keyword>
<dbReference type="Gene3D" id="2.160.10.10">
    <property type="entry name" value="Hexapeptide repeat proteins"/>
    <property type="match status" value="1"/>
</dbReference>
<dbReference type="STRING" id="1121420.SAMN02746098_03411"/>
<dbReference type="InterPro" id="IPR050484">
    <property type="entry name" value="Transf_Hexapept/Carb_Anhydrase"/>
</dbReference>
<dbReference type="SUPFAM" id="SSF51161">
    <property type="entry name" value="Trimeric LpxA-like enzymes"/>
    <property type="match status" value="1"/>
</dbReference>
<dbReference type="PANTHER" id="PTHR13061:SF29">
    <property type="entry name" value="GAMMA CARBONIC ANHYDRASE-LIKE 1, MITOCHONDRIAL-RELATED"/>
    <property type="match status" value="1"/>
</dbReference>
<keyword evidence="2" id="KW-1185">Reference proteome</keyword>
<accession>A0A1M5ZN73</accession>
<dbReference type="EMBL" id="FQXJ01000013">
    <property type="protein sequence ID" value="SHI25363.1"/>
    <property type="molecule type" value="Genomic_DNA"/>
</dbReference>
<dbReference type="OrthoDB" id="9803036at2"/>
<dbReference type="GO" id="GO:0016740">
    <property type="term" value="F:transferase activity"/>
    <property type="evidence" value="ECO:0007669"/>
    <property type="project" value="UniProtKB-KW"/>
</dbReference>
<name>A0A1M5ZN73_9FIRM</name>
<dbReference type="InterPro" id="IPR047324">
    <property type="entry name" value="LbH_gamma_CA-like"/>
</dbReference>